<dbReference type="PANTHER" id="PTHR27006:SF605">
    <property type="entry name" value="COLD-RESPONSIVE PROTEIN KINASE 1-LIKE"/>
    <property type="match status" value="1"/>
</dbReference>
<organism evidence="1 2">
    <name type="scientific">Abeliophyllum distichum</name>
    <dbReference type="NCBI Taxonomy" id="126358"/>
    <lineage>
        <taxon>Eukaryota</taxon>
        <taxon>Viridiplantae</taxon>
        <taxon>Streptophyta</taxon>
        <taxon>Embryophyta</taxon>
        <taxon>Tracheophyta</taxon>
        <taxon>Spermatophyta</taxon>
        <taxon>Magnoliopsida</taxon>
        <taxon>eudicotyledons</taxon>
        <taxon>Gunneridae</taxon>
        <taxon>Pentapetalae</taxon>
        <taxon>asterids</taxon>
        <taxon>lamiids</taxon>
        <taxon>Lamiales</taxon>
        <taxon>Oleaceae</taxon>
        <taxon>Forsythieae</taxon>
        <taxon>Abeliophyllum</taxon>
    </lineage>
</organism>
<dbReference type="AlphaFoldDB" id="A0ABD1NRR8"/>
<reference evidence="2" key="1">
    <citation type="submission" date="2024-07" db="EMBL/GenBank/DDBJ databases">
        <title>Two chromosome-level genome assemblies of Korean endemic species Abeliophyllum distichum and Forsythia ovata (Oleaceae).</title>
        <authorList>
            <person name="Jang H."/>
        </authorList>
    </citation>
    <scope>NUCLEOTIDE SEQUENCE [LARGE SCALE GENOMIC DNA]</scope>
</reference>
<proteinExistence type="predicted"/>
<keyword evidence="2" id="KW-1185">Reference proteome</keyword>
<evidence type="ECO:0000313" key="1">
    <source>
        <dbReference type="EMBL" id="KAL2454072.1"/>
    </source>
</evidence>
<evidence type="ECO:0000313" key="2">
    <source>
        <dbReference type="Proteomes" id="UP001604336"/>
    </source>
</evidence>
<dbReference type="Gene3D" id="1.10.510.10">
    <property type="entry name" value="Transferase(Phosphotransferase) domain 1"/>
    <property type="match status" value="1"/>
</dbReference>
<dbReference type="Proteomes" id="UP001604336">
    <property type="component" value="Unassembled WGS sequence"/>
</dbReference>
<accession>A0ABD1NRR8</accession>
<dbReference type="PANTHER" id="PTHR27006">
    <property type="entry name" value="PROMASTIGOTE SURFACE ANTIGEN PROTEIN PSA"/>
    <property type="match status" value="1"/>
</dbReference>
<name>A0ABD1NRR8_9LAMI</name>
<protein>
    <submittedName>
        <fullName evidence="1">Receptor-like serine/threonine-protein kinase SD1-7</fullName>
    </submittedName>
</protein>
<dbReference type="EMBL" id="JBFOLK010000483">
    <property type="protein sequence ID" value="KAL2454072.1"/>
    <property type="molecule type" value="Genomic_DNA"/>
</dbReference>
<dbReference type="SUPFAM" id="SSF56112">
    <property type="entry name" value="Protein kinase-like (PK-like)"/>
    <property type="match status" value="1"/>
</dbReference>
<dbReference type="InterPro" id="IPR011009">
    <property type="entry name" value="Kinase-like_dom_sf"/>
</dbReference>
<gene>
    <name evidence="1" type="ORF">Adt_48427</name>
</gene>
<sequence>MPWTGIFQKKSDVFSFGIIVLEIISGKRNIAFFETDHSLNLLGYAWKLWKEGRSMEFMDSTMADSCTVKEAEKYVQLGLLFVQDRAADRPTMSDVVTMLRNDVSALPHPKEPAFFS</sequence>
<comment type="caution">
    <text evidence="1">The sequence shown here is derived from an EMBL/GenBank/DDBJ whole genome shotgun (WGS) entry which is preliminary data.</text>
</comment>